<feature type="compositionally biased region" description="Polar residues" evidence="1">
    <location>
        <begin position="62"/>
        <end position="78"/>
    </location>
</feature>
<reference evidence="2 3" key="1">
    <citation type="journal article" date="2015" name="Genome Announc.">
        <title>Draft Genome Sequence of Burkholderia sp. Strain PML1(12), an Ectomycorrhizosphere-Inhabiting Bacterium with Effective Mineral-Weathering Ability.</title>
        <authorList>
            <person name="Uroz S."/>
            <person name="Oger P."/>
        </authorList>
    </citation>
    <scope>NUCLEOTIDE SEQUENCE [LARGE SCALE GENOMIC DNA]</scope>
    <source>
        <strain evidence="3">PML1(12)</strain>
    </source>
</reference>
<dbReference type="AlphaFoldDB" id="A0A0J1CN36"/>
<proteinExistence type="predicted"/>
<gene>
    <name evidence="2" type="ORF">EOS_32980</name>
</gene>
<evidence type="ECO:0000256" key="1">
    <source>
        <dbReference type="SAM" id="MobiDB-lite"/>
    </source>
</evidence>
<evidence type="ECO:0000313" key="2">
    <source>
        <dbReference type="EMBL" id="KLU21959.1"/>
    </source>
</evidence>
<protein>
    <submittedName>
        <fullName evidence="2">Uncharacterized protein</fullName>
    </submittedName>
</protein>
<comment type="caution">
    <text evidence="2">The sequence shown here is derived from an EMBL/GenBank/DDBJ whole genome shotgun (WGS) entry which is preliminary data.</text>
</comment>
<keyword evidence="3" id="KW-1185">Reference proteome</keyword>
<organism evidence="2 3">
    <name type="scientific">Caballeronia mineralivorans PML1(12)</name>
    <dbReference type="NCBI Taxonomy" id="908627"/>
    <lineage>
        <taxon>Bacteria</taxon>
        <taxon>Pseudomonadati</taxon>
        <taxon>Pseudomonadota</taxon>
        <taxon>Betaproteobacteria</taxon>
        <taxon>Burkholderiales</taxon>
        <taxon>Burkholderiaceae</taxon>
        <taxon>Caballeronia</taxon>
    </lineage>
</organism>
<dbReference type="PATRIC" id="fig|908627.4.peg.7367"/>
<dbReference type="EMBL" id="AEJF01000194">
    <property type="protein sequence ID" value="KLU21959.1"/>
    <property type="molecule type" value="Genomic_DNA"/>
</dbReference>
<name>A0A0J1CN36_9BURK</name>
<sequence>MNSRVEGVGGTLSQDHAIFGRLPQYFYSTTTAASLFTRRATFRYRESLGAVEDRLLPDATDQWRSTPSVQRRTGSSHFESLDRSSTETFERHLRPQTDFTKPKRPFVVAPATWADDQPGFTSH</sequence>
<feature type="compositionally biased region" description="Basic and acidic residues" evidence="1">
    <location>
        <begin position="79"/>
        <end position="95"/>
    </location>
</feature>
<feature type="region of interest" description="Disordered" evidence="1">
    <location>
        <begin position="62"/>
        <end position="96"/>
    </location>
</feature>
<evidence type="ECO:0000313" key="3">
    <source>
        <dbReference type="Proteomes" id="UP000035963"/>
    </source>
</evidence>
<accession>A0A0J1CN36</accession>
<dbReference type="Proteomes" id="UP000035963">
    <property type="component" value="Unassembled WGS sequence"/>
</dbReference>